<reference evidence="3" key="1">
    <citation type="submission" date="2016-06" db="UniProtKB">
        <authorList>
            <consortium name="WormBaseParasite"/>
        </authorList>
    </citation>
    <scope>IDENTIFICATION</scope>
</reference>
<gene>
    <name evidence="1" type="ORF">TCNE_LOCUS3977</name>
</gene>
<dbReference type="EMBL" id="UYWY01005851">
    <property type="protein sequence ID" value="VDM29694.1"/>
    <property type="molecule type" value="Genomic_DNA"/>
</dbReference>
<name>A0A183U657_TOXCA</name>
<dbReference type="AlphaFoldDB" id="A0A183U657"/>
<accession>A0A183U657</accession>
<dbReference type="Proteomes" id="UP000050794">
    <property type="component" value="Unassembled WGS sequence"/>
</dbReference>
<proteinExistence type="predicted"/>
<dbReference type="WBParaSite" id="TCNE_0000397701-mRNA-1">
    <property type="protein sequence ID" value="TCNE_0000397701-mRNA-1"/>
    <property type="gene ID" value="TCNE_0000397701"/>
</dbReference>
<protein>
    <submittedName>
        <fullName evidence="3">GP-PDE domain-containing protein</fullName>
    </submittedName>
</protein>
<organism evidence="2 3">
    <name type="scientific">Toxocara canis</name>
    <name type="common">Canine roundworm</name>
    <dbReference type="NCBI Taxonomy" id="6265"/>
    <lineage>
        <taxon>Eukaryota</taxon>
        <taxon>Metazoa</taxon>
        <taxon>Ecdysozoa</taxon>
        <taxon>Nematoda</taxon>
        <taxon>Chromadorea</taxon>
        <taxon>Rhabditida</taxon>
        <taxon>Spirurina</taxon>
        <taxon>Ascaridomorpha</taxon>
        <taxon>Ascaridoidea</taxon>
        <taxon>Toxocaridae</taxon>
        <taxon>Toxocara</taxon>
    </lineage>
</organism>
<keyword evidence="2" id="KW-1185">Reference proteome</keyword>
<reference evidence="1 2" key="2">
    <citation type="submission" date="2018-11" db="EMBL/GenBank/DDBJ databases">
        <authorList>
            <consortium name="Pathogen Informatics"/>
        </authorList>
    </citation>
    <scope>NUCLEOTIDE SEQUENCE [LARGE SCALE GENOMIC DNA]</scope>
</reference>
<evidence type="ECO:0000313" key="1">
    <source>
        <dbReference type="EMBL" id="VDM29694.1"/>
    </source>
</evidence>
<sequence>MRSAVEEMMVAIAEGMRKVIEQMMATMAEEMRKILVATIRDVVGSLVSELVVTLTHSLDSTLKSNSERLQTVESDTSSDAEEQQRRRSAVFIGVAELSDLPHLRYERDMESVAEILVELNVDGVLVDVYRMGAFNPTKHRPIKVVFNNSHDLYKYFASVTC</sequence>
<evidence type="ECO:0000313" key="3">
    <source>
        <dbReference type="WBParaSite" id="TCNE_0000397701-mRNA-1"/>
    </source>
</evidence>
<evidence type="ECO:0000313" key="2">
    <source>
        <dbReference type="Proteomes" id="UP000050794"/>
    </source>
</evidence>